<comment type="cofactor">
    <cofactor evidence="13">
        <name>[2Fe-2S] cluster</name>
        <dbReference type="ChEBI" id="CHEBI:190135"/>
    </cofactor>
    <text evidence="13">Binds 1 [2Fe-2S] cluster.</text>
</comment>
<dbReference type="OrthoDB" id="9807941at2"/>
<dbReference type="Gene3D" id="3.40.30.10">
    <property type="entry name" value="Glutaredoxin"/>
    <property type="match status" value="1"/>
</dbReference>
<dbReference type="GO" id="GO:0046872">
    <property type="term" value="F:metal ion binding"/>
    <property type="evidence" value="ECO:0007669"/>
    <property type="project" value="UniProtKB-KW"/>
</dbReference>
<evidence type="ECO:0000256" key="13">
    <source>
        <dbReference type="PIRSR" id="PIRSR000216-1"/>
    </source>
</evidence>
<comment type="cofactor">
    <cofactor evidence="11">
        <name>[2Fe-2S] cluster</name>
        <dbReference type="ChEBI" id="CHEBI:190135"/>
    </cofactor>
</comment>
<dbReference type="EMBL" id="QGGU01000009">
    <property type="protein sequence ID" value="PWK48496.1"/>
    <property type="molecule type" value="Genomic_DNA"/>
</dbReference>
<keyword evidence="15" id="KW-1185">Reference proteome</keyword>
<dbReference type="GO" id="GO:0022890">
    <property type="term" value="F:inorganic cation transmembrane transporter activity"/>
    <property type="evidence" value="ECO:0007669"/>
    <property type="project" value="UniProtKB-ARBA"/>
</dbReference>
<dbReference type="GO" id="GO:0031967">
    <property type="term" value="C:organelle envelope"/>
    <property type="evidence" value="ECO:0007669"/>
    <property type="project" value="UniProtKB-ARBA"/>
</dbReference>
<keyword evidence="4 13" id="KW-0479">Metal-binding</keyword>
<dbReference type="GO" id="GO:0031090">
    <property type="term" value="C:organelle membrane"/>
    <property type="evidence" value="ECO:0007669"/>
    <property type="project" value="UniProtKB-ARBA"/>
</dbReference>
<comment type="similarity">
    <text evidence="1">Belongs to the complex I 24 kDa subunit family.</text>
</comment>
<evidence type="ECO:0000313" key="14">
    <source>
        <dbReference type="EMBL" id="PWK48496.1"/>
    </source>
</evidence>
<comment type="caution">
    <text evidence="14">The sequence shown here is derived from an EMBL/GenBank/DDBJ whole genome shotgun (WGS) entry which is preliminary data.</text>
</comment>
<dbReference type="GO" id="GO:0003954">
    <property type="term" value="F:NADH dehydrogenase activity"/>
    <property type="evidence" value="ECO:0007669"/>
    <property type="project" value="TreeGrafter"/>
</dbReference>
<evidence type="ECO:0000313" key="15">
    <source>
        <dbReference type="Proteomes" id="UP000245790"/>
    </source>
</evidence>
<comment type="catalytic activity">
    <reaction evidence="12">
        <text>a quinone + NADH + 5 H(+)(in) = a quinol + NAD(+) + 4 H(+)(out)</text>
        <dbReference type="Rhea" id="RHEA:57888"/>
        <dbReference type="ChEBI" id="CHEBI:15378"/>
        <dbReference type="ChEBI" id="CHEBI:24646"/>
        <dbReference type="ChEBI" id="CHEBI:57540"/>
        <dbReference type="ChEBI" id="CHEBI:57945"/>
        <dbReference type="ChEBI" id="CHEBI:132124"/>
    </reaction>
</comment>
<evidence type="ECO:0000256" key="3">
    <source>
        <dbReference type="ARBA" id="ARBA00022714"/>
    </source>
</evidence>
<dbReference type="NCBIfam" id="NF005722">
    <property type="entry name" value="PRK07539.1-2"/>
    <property type="match status" value="1"/>
</dbReference>
<dbReference type="SUPFAM" id="SSF52833">
    <property type="entry name" value="Thioredoxin-like"/>
    <property type="match status" value="1"/>
</dbReference>
<dbReference type="GO" id="GO:0098796">
    <property type="term" value="C:membrane protein complex"/>
    <property type="evidence" value="ECO:0007669"/>
    <property type="project" value="UniProtKB-ARBA"/>
</dbReference>
<keyword evidence="6 13" id="KW-0408">Iron</keyword>
<dbReference type="InterPro" id="IPR041921">
    <property type="entry name" value="NuoE_N"/>
</dbReference>
<accession>A0A316FL96</accession>
<evidence type="ECO:0000256" key="7">
    <source>
        <dbReference type="ARBA" id="ARBA00023014"/>
    </source>
</evidence>
<dbReference type="NCBIfam" id="TIGR01958">
    <property type="entry name" value="nuoE_fam"/>
    <property type="match status" value="1"/>
</dbReference>
<dbReference type="GO" id="GO:0008324">
    <property type="term" value="F:monoatomic cation transmembrane transporter activity"/>
    <property type="evidence" value="ECO:0007669"/>
    <property type="project" value="UniProtKB-ARBA"/>
</dbReference>
<dbReference type="PANTHER" id="PTHR10371:SF3">
    <property type="entry name" value="NADH DEHYDROGENASE [UBIQUINONE] FLAVOPROTEIN 2, MITOCHONDRIAL"/>
    <property type="match status" value="1"/>
</dbReference>
<dbReference type="InterPro" id="IPR042128">
    <property type="entry name" value="NuoE_dom"/>
</dbReference>
<keyword evidence="8" id="KW-0520">NAD</keyword>
<evidence type="ECO:0000256" key="6">
    <source>
        <dbReference type="ARBA" id="ARBA00023004"/>
    </source>
</evidence>
<dbReference type="InterPro" id="IPR002023">
    <property type="entry name" value="NuoE-like"/>
</dbReference>
<proteinExistence type="inferred from homology"/>
<feature type="binding site" evidence="13">
    <location>
        <position position="139"/>
    </location>
    <ligand>
        <name>[2Fe-2S] cluster</name>
        <dbReference type="ChEBI" id="CHEBI:190135"/>
    </ligand>
</feature>
<evidence type="ECO:0000256" key="5">
    <source>
        <dbReference type="ARBA" id="ARBA00022967"/>
    </source>
</evidence>
<keyword evidence="5" id="KW-1278">Translocase</keyword>
<dbReference type="Gene3D" id="1.10.10.1590">
    <property type="entry name" value="NADH-quinone oxidoreductase subunit E"/>
    <property type="match status" value="1"/>
</dbReference>
<evidence type="ECO:0000256" key="1">
    <source>
        <dbReference type="ARBA" id="ARBA00010643"/>
    </source>
</evidence>
<name>A0A316FL96_9GAMM</name>
<dbReference type="FunFam" id="3.40.30.10:FF:000022">
    <property type="entry name" value="NADH dehydrogenase flavoprotein 2, mitochondrial"/>
    <property type="match status" value="1"/>
</dbReference>
<dbReference type="PROSITE" id="PS01099">
    <property type="entry name" value="COMPLEX1_24K"/>
    <property type="match status" value="1"/>
</dbReference>
<feature type="binding site" evidence="13">
    <location>
        <position position="94"/>
    </location>
    <ligand>
        <name>[2Fe-2S] cluster</name>
        <dbReference type="ChEBI" id="CHEBI:190135"/>
    </ligand>
</feature>
<evidence type="ECO:0000256" key="10">
    <source>
        <dbReference type="ARBA" id="ARBA00032788"/>
    </source>
</evidence>
<evidence type="ECO:0000256" key="8">
    <source>
        <dbReference type="ARBA" id="ARBA00023027"/>
    </source>
</evidence>
<evidence type="ECO:0000256" key="4">
    <source>
        <dbReference type="ARBA" id="ARBA00022723"/>
    </source>
</evidence>
<dbReference type="Pfam" id="PF01257">
    <property type="entry name" value="2Fe-2S_thioredx"/>
    <property type="match status" value="1"/>
</dbReference>
<evidence type="ECO:0000256" key="12">
    <source>
        <dbReference type="ARBA" id="ARBA00047712"/>
    </source>
</evidence>
<reference evidence="14 15" key="1">
    <citation type="submission" date="2018-05" db="EMBL/GenBank/DDBJ databases">
        <title>Genomic Encyclopedia of Type Strains, Phase IV (KMG-IV): sequencing the most valuable type-strain genomes for metagenomic binning, comparative biology and taxonomic classification.</title>
        <authorList>
            <person name="Goeker M."/>
        </authorList>
    </citation>
    <scope>NUCLEOTIDE SEQUENCE [LARGE SCALE GENOMIC DNA]</scope>
    <source>
        <strain evidence="14 15">DSM 25350</strain>
    </source>
</reference>
<feature type="binding site" evidence="13">
    <location>
        <position position="99"/>
    </location>
    <ligand>
        <name>[2Fe-2S] cluster</name>
        <dbReference type="ChEBI" id="CHEBI:190135"/>
    </ligand>
</feature>
<dbReference type="FunFam" id="1.10.10.1590:FF:000001">
    <property type="entry name" value="NADH-quinone oxidoreductase subunit E"/>
    <property type="match status" value="1"/>
</dbReference>
<dbReference type="Proteomes" id="UP000245790">
    <property type="component" value="Unassembled WGS sequence"/>
</dbReference>
<organism evidence="14 15">
    <name type="scientific">Pleionea mediterranea</name>
    <dbReference type="NCBI Taxonomy" id="523701"/>
    <lineage>
        <taxon>Bacteria</taxon>
        <taxon>Pseudomonadati</taxon>
        <taxon>Pseudomonadota</taxon>
        <taxon>Gammaproteobacteria</taxon>
        <taxon>Oceanospirillales</taxon>
        <taxon>Pleioneaceae</taxon>
        <taxon>Pleionea</taxon>
    </lineage>
</organism>
<protein>
    <recommendedName>
        <fullName evidence="2">NADH-quinone oxidoreductase subunit E</fullName>
    </recommendedName>
    <alternativeName>
        <fullName evidence="9">NADH dehydrogenase I subunit E</fullName>
    </alternativeName>
    <alternativeName>
        <fullName evidence="10">NDH-1 subunit E</fullName>
    </alternativeName>
</protein>
<dbReference type="RefSeq" id="WP_109764170.1">
    <property type="nucleotide sequence ID" value="NZ_QGGU01000009.1"/>
</dbReference>
<dbReference type="GO" id="GO:1902494">
    <property type="term" value="C:catalytic complex"/>
    <property type="evidence" value="ECO:0007669"/>
    <property type="project" value="UniProtKB-ARBA"/>
</dbReference>
<sequence length="171" mass="19098">MSSEDPKRLTTMISAKAIEEIEHWRSKYPADRKRPPIIAALKVVQAENENWLSEEHMKAVADYLDVPHIAVFEVATFYTMFHLKPVGKNVISVCTNLSCMMCGSDKIVEHLQSRLGIKLGETTSDGQFSLKEVECMAACGGAPMLEASEIYHENLTPEKVDSILNDLGWEA</sequence>
<evidence type="ECO:0000256" key="2">
    <source>
        <dbReference type="ARBA" id="ARBA00019898"/>
    </source>
</evidence>
<gene>
    <name evidence="14" type="ORF">C8D97_10946</name>
</gene>
<dbReference type="InterPro" id="IPR036249">
    <property type="entry name" value="Thioredoxin-like_sf"/>
</dbReference>
<dbReference type="AlphaFoldDB" id="A0A316FL96"/>
<evidence type="ECO:0000256" key="11">
    <source>
        <dbReference type="ARBA" id="ARBA00034078"/>
    </source>
</evidence>
<dbReference type="GO" id="GO:0051537">
    <property type="term" value="F:2 iron, 2 sulfur cluster binding"/>
    <property type="evidence" value="ECO:0007669"/>
    <property type="project" value="UniProtKB-KW"/>
</dbReference>
<dbReference type="GO" id="GO:0098662">
    <property type="term" value="P:inorganic cation transmembrane transport"/>
    <property type="evidence" value="ECO:0007669"/>
    <property type="project" value="UniProtKB-ARBA"/>
</dbReference>
<feature type="binding site" evidence="13">
    <location>
        <position position="135"/>
    </location>
    <ligand>
        <name>[2Fe-2S] cluster</name>
        <dbReference type="ChEBI" id="CHEBI:190135"/>
    </ligand>
</feature>
<dbReference type="PANTHER" id="PTHR10371">
    <property type="entry name" value="NADH DEHYDROGENASE UBIQUINONE FLAVOPROTEIN 2, MITOCHONDRIAL"/>
    <property type="match status" value="1"/>
</dbReference>
<keyword evidence="7 13" id="KW-0411">Iron-sulfur</keyword>
<keyword evidence="3 13" id="KW-0001">2Fe-2S</keyword>
<dbReference type="GO" id="GO:0022804">
    <property type="term" value="F:active transmembrane transporter activity"/>
    <property type="evidence" value="ECO:0007669"/>
    <property type="project" value="UniProtKB-ARBA"/>
</dbReference>
<dbReference type="PIRSF" id="PIRSF000216">
    <property type="entry name" value="NADH_DH_24kDa"/>
    <property type="match status" value="1"/>
</dbReference>
<evidence type="ECO:0000256" key="9">
    <source>
        <dbReference type="ARBA" id="ARBA00031580"/>
    </source>
</evidence>
<dbReference type="CDD" id="cd03064">
    <property type="entry name" value="TRX_Fd_NuoE"/>
    <property type="match status" value="1"/>
</dbReference>